<dbReference type="AlphaFoldDB" id="A0A6A6VX91"/>
<accession>A0A6A6VX91</accession>
<dbReference type="EMBL" id="ML996579">
    <property type="protein sequence ID" value="KAF2754843.1"/>
    <property type="molecule type" value="Genomic_DNA"/>
</dbReference>
<feature type="compositionally biased region" description="Acidic residues" evidence="1">
    <location>
        <begin position="327"/>
        <end position="339"/>
    </location>
</feature>
<reference evidence="3" key="1">
    <citation type="journal article" date="2020" name="Stud. Mycol.">
        <title>101 Dothideomycetes genomes: a test case for predicting lifestyles and emergence of pathogens.</title>
        <authorList>
            <person name="Haridas S."/>
            <person name="Albert R."/>
            <person name="Binder M."/>
            <person name="Bloem J."/>
            <person name="Labutti K."/>
            <person name="Salamov A."/>
            <person name="Andreopoulos B."/>
            <person name="Baker S."/>
            <person name="Barry K."/>
            <person name="Bills G."/>
            <person name="Bluhm B."/>
            <person name="Cannon C."/>
            <person name="Castanera R."/>
            <person name="Culley D."/>
            <person name="Daum C."/>
            <person name="Ezra D."/>
            <person name="Gonzalez J."/>
            <person name="Henrissat B."/>
            <person name="Kuo A."/>
            <person name="Liang C."/>
            <person name="Lipzen A."/>
            <person name="Lutzoni F."/>
            <person name="Magnuson J."/>
            <person name="Mondo S."/>
            <person name="Nolan M."/>
            <person name="Ohm R."/>
            <person name="Pangilinan J."/>
            <person name="Park H.-J."/>
            <person name="Ramirez L."/>
            <person name="Alfaro M."/>
            <person name="Sun H."/>
            <person name="Tritt A."/>
            <person name="Yoshinaga Y."/>
            <person name="Zwiers L.-H."/>
            <person name="Turgeon B."/>
            <person name="Goodwin S."/>
            <person name="Spatafora J."/>
            <person name="Crous P."/>
            <person name="Grigoriev I."/>
        </authorList>
    </citation>
    <scope>NUCLEOTIDE SEQUENCE</scope>
    <source>
        <strain evidence="3">CBS 121739</strain>
    </source>
</reference>
<evidence type="ECO:0000256" key="1">
    <source>
        <dbReference type="SAM" id="MobiDB-lite"/>
    </source>
</evidence>
<protein>
    <submittedName>
        <fullName evidence="3">Uncharacterized protein</fullName>
    </submittedName>
</protein>
<evidence type="ECO:0000313" key="4">
    <source>
        <dbReference type="Proteomes" id="UP000799437"/>
    </source>
</evidence>
<keyword evidence="2" id="KW-0732">Signal</keyword>
<dbReference type="OrthoDB" id="3729683at2759"/>
<sequence length="358" mass="40090">MKSLLFSLVLSGALPLATAIPQRLSSRGVIPETMFSNTLGPVGNPNVIGAQFGVRDDTCRGHLTDNSKDYTSKCWGMDKFTVNEFVRNRKSEINDCARPCLFYTSSLSGAAEAQGGYVLRSALQTAATEERKYLTIWELHDDKYYPFDKDWSITPESRCAFEDFDKKDEVDKVDGCQRSYFRAMSKAMALQCSGEVFILTNGPDPDKLRVPTNGIWWDTEFPTLITGARPDDKKVTKITYLQIDNVPKENRKDASNPPEIINQGEYWPQGPGADHLRDWNKQLGATANPGARPGMHPRTNEMSGVELSNSNDTMVAAKPVQSRSEEDQPEILTPDDGDEYPYAWSIEDMVDMYGGIQW</sequence>
<name>A0A6A6VX91_9PEZI</name>
<dbReference type="GeneID" id="54488530"/>
<dbReference type="RefSeq" id="XP_033597294.1">
    <property type="nucleotide sequence ID" value="XM_033747476.1"/>
</dbReference>
<dbReference type="Proteomes" id="UP000799437">
    <property type="component" value="Unassembled WGS sequence"/>
</dbReference>
<keyword evidence="4" id="KW-1185">Reference proteome</keyword>
<feature type="chain" id="PRO_5025375787" evidence="2">
    <location>
        <begin position="20"/>
        <end position="358"/>
    </location>
</feature>
<feature type="signal peptide" evidence="2">
    <location>
        <begin position="1"/>
        <end position="19"/>
    </location>
</feature>
<organism evidence="3 4">
    <name type="scientific">Pseudovirgaria hyperparasitica</name>
    <dbReference type="NCBI Taxonomy" id="470096"/>
    <lineage>
        <taxon>Eukaryota</taxon>
        <taxon>Fungi</taxon>
        <taxon>Dikarya</taxon>
        <taxon>Ascomycota</taxon>
        <taxon>Pezizomycotina</taxon>
        <taxon>Dothideomycetes</taxon>
        <taxon>Dothideomycetes incertae sedis</taxon>
        <taxon>Acrospermales</taxon>
        <taxon>Acrospermaceae</taxon>
        <taxon>Pseudovirgaria</taxon>
    </lineage>
</organism>
<evidence type="ECO:0000313" key="3">
    <source>
        <dbReference type="EMBL" id="KAF2754843.1"/>
    </source>
</evidence>
<evidence type="ECO:0000256" key="2">
    <source>
        <dbReference type="SAM" id="SignalP"/>
    </source>
</evidence>
<gene>
    <name evidence="3" type="ORF">EJ05DRAFT_503785</name>
</gene>
<proteinExistence type="predicted"/>
<feature type="region of interest" description="Disordered" evidence="1">
    <location>
        <begin position="306"/>
        <end position="339"/>
    </location>
</feature>